<dbReference type="OrthoDB" id="218680at2"/>
<gene>
    <name evidence="1" type="ORF">BJI69_20500</name>
</gene>
<dbReference type="STRING" id="1440763.BJI69_20500"/>
<dbReference type="Proteomes" id="UP000182987">
    <property type="component" value="Chromosome"/>
</dbReference>
<dbReference type="KEGG" id="lrz:BJI69_20500"/>
<dbReference type="EMBL" id="CP017480">
    <property type="protein sequence ID" value="APG06044.1"/>
    <property type="molecule type" value="Genomic_DNA"/>
</dbReference>
<dbReference type="SMART" id="SM00912">
    <property type="entry name" value="Haemagg_act"/>
    <property type="match status" value="1"/>
</dbReference>
<dbReference type="PATRIC" id="fig|1440763.5.peg.3960"/>
<dbReference type="Pfam" id="PF05860">
    <property type="entry name" value="TPS"/>
    <property type="match status" value="1"/>
</dbReference>
<evidence type="ECO:0000313" key="2">
    <source>
        <dbReference type="Proteomes" id="UP000182987"/>
    </source>
</evidence>
<dbReference type="RefSeq" id="WP_046969335.1">
    <property type="nucleotide sequence ID" value="NZ_CP017480.1"/>
</dbReference>
<accession>A0A0G9H2F7</accession>
<dbReference type="Gene3D" id="2.160.20.10">
    <property type="entry name" value="Single-stranded right-handed beta-helix, Pectin lyase-like"/>
    <property type="match status" value="1"/>
</dbReference>
<dbReference type="InterPro" id="IPR011050">
    <property type="entry name" value="Pectin_lyase_fold/virulence"/>
</dbReference>
<sequence length="4010" mass="407738">MNKPRPIFRRNTLCQFIAMALFGGAAHAATPPPFSQAWLAAKQAGATQPTTPTPGNGAGNNGGNVFTPGNVMLQQRVQQSIANLDAAAQAVAAQMAAQNSAQKAAQQLASNVPDGIAAGGLKVDRNVLSDPTLWQNANAPTQSVANGQTTVEIKQNASKAIMTWESFNVGRHTTVHFDQTGGTQTDGSNQWIALNRINDPSGNPSTILGQIKAEGTVYLLNRNGMIFGGGAQVNTHSLIASSLDLFTRDVTKSNAFFMKYGIGATQDPEHILSNDGNVTAFLTSGSVENYAESTRGSVVVEKGASISGTKDGFVLLSAPTIAQAGQVVADDAQVILSAAPGIVAVTGATGNLNVALYSGFPSFTPPTGSIENTGLIQARRGSIHWLADDARQDGVVVASTSLSHPGSLVFDPANTQGGKITFGTGSVTTVLPEKDGETTSSSQDADNAFTSSSVKVNTPSAVMEAGSLMEVPAGNVTFNGNAYLAGGSIIDVSGLANVVLPMSALLVIVPRIGLNELADSPLLRNSPLYTAKNVAVDSTQSGTRADGLDWVGSPILNVAGYVANMPRTVDQLMINAGNITFNGGAIVRTGAQLRLEGGFLNYLPGYIQTPRLQGANGLMYDIASADPNVDYTGFAGVFTANHARWGVTETFTTSPLLANMGRFDPGFIKGGDAGTLTFQPKGGQDVVIDGDLDAHAYAGREQVRSGNLPLGGALDVILLDTSIASPTSAIAKTAVINYVIQTDRTPIESYVPDFNEDSAFPVPGGNPDDPNNPLRWRTLSTAMIENGGFRKLRLTTGGTVLVRDDTDLNLADGGEVDITAYGVDVEGKIVTHGGAINLISIPTGANAPSDTLAQAFLRVGSKGVLDTSGRWTNDAGRTADDIEGDAWIDGGSVSLTSWAGFIPRGLADDTANIYLDQGSLIDVSGGGYVAADGHLAMNGDLPVGRGGDVTLQTHVASGFFTYSGSGATPNDLLGGAIHLDGSIVAEGFSGGGTLTLHAPAIQVGGLEKAKDKLALLYLDPTWIESLGFSSYSLIADTDASVGPGVDLTLRPRYMLADQQDLLSLASTTGLLGRPDAAVAITTGDVGAFQRYTHRRNTDGLSIQAGIYQTWVRNAAVPSAALTGVTGTVDIGEGARLDVGSGNTLALSSSGHIVVDGSLVAHGGNITLTNTAVGSGIGESIVDRSLWLGADAVIDASGVSLIDPGAGALPGKGGLAAMSRTGTVLDGGSVVLSSSGEVVAEQGAQVLINGTNDTFDLPTDGRRIGLGGTSYAPSPVWSNGGKLTLQATRLFFDGRIDAWGGVGDSQGGGLTIVADPNAITRLGTPQIIIAQSGWRAPVGGDPYGPMLGQGDNGDLRFSADRLSGSGIDDLEIGTNGKETDVVFAGDVDLHVGRSIQIDSDHVASIGAGDRTATFGGTVAVGGHVTLSAPYVSIEGTYIPNVAGASSGSGSLDVNADFIDIGGHVNLSGFGNASFRSTGDLRFYLSGDEPLFQQTGWLFTTGNLDFTATRVYPTTGYRFLIDASNPASDTTVAFHQAGATDTTTPLSAGGSLAVGADHILQEGTIWVPSGAIALGTDDPAATLSVLGLSASMPLAAAKDVHLAPGSITSVSLDGAVVPYGTTEDGKDWHFESASDTGTNIIDKPPEKSVSIAGDNVSIDAGAKVDLSGGGHVQAVEWVPGTGGSRDVLSQYNTDFSNSATGTQVPQYADGRAIYAIVPGYHAPLSAHDASLEKGAGAGPEVGQGVYLSGVPGLPDGVYTLLPARYATLPGAFRLVQDAGVKDPVVGRVSTAPDGTQVVGGYFTDTLTGARDARSSAFMLQSAQTWGQYSEYTTTSADTFFADQAARNGEVAPRLGADAGRLTIAASKALTLGATLDAAPAAGGRGSQVDIAGDAIQILGGNETALDGYLHISADELTQLGAGSLLIGGKRDSTAQGDVVDVIADQVVLSNDAAHPLQGTEIILAASGNGGVTLGDGSVLRATASNDAASSPLLIGQDATASSPAINGDGALLRVSGLDPSAIVRNDITGIDGATGTPGGDLTIGAGAVIDAANSLSMDATGHTQLAADATLHAKAIDVTAGHIALGGSDTDAQADAGTLLIGPRVLAQLANSDSTTLRGRQSIDLLGDASLAASNDLILSTPTLISDGGSASLSAASVTFANDTGATSTGPAAGTGSLAVKAGAVHLGNGDIAASGLGHVDVNASSGLFASGTGTFDLGGADLKVTAPQVRADNGADNHLLTTGAMQLARGGQASAGSANAGGKLDLEAGSLDIGTDLVSQGGKFVLHATSGDVSIADGATIDVSGLSLPFNDTAVHVPGGTVQLHADRGNVTLAQGATVDVSGAADGGNAGTFDLAADRGVATLSGQLLGKAADGYLGGVLSVDTLGAFDLSDLSGRAGAGGFDGSVTVHTRQGDLGLAAGDTLHSHLVHLTADGGDVNIAGTVDASGSFGGTIDIFGAKGVDIDGRLDTSASSAGHHGGDITLGTSGVADGQLNATYGYEEIQAADAGHIRLGSQATLVQDGDLGDGTLYLRAPLLADGNVPVSIAAGIDLSRTSSTTLEAYAVWDAQDASTDLTKHFDGSIDAAGWFQYDAVTGKPTLVAGSFTDDAGNAIADPDRSNDAQVADYLSRYRFTPTGTNTDHATFYGYVNGDESQGAGTLMRFVQQPGIALDPGLAGVSNLHVRPGIELRNSGTTVNGGDISVLTNWNLGAGTQDANGVVHQVFRYGPGVEAPVLTLRADHDLDVRASVTDGFYQVGNAGGSVGGAPPDTTYEEASAGWQALLDTGNGVDGFPDLFSPPTDFSGDSQAIHDYYSEYVAYSNYLLSPLPGAPGFRPVEAITYGLGFGFVVSVPDAPAPLTKPTNINEYVPYLAAYPDYLNKSIALTDFSDTLSVPDVMQALAPPPTTLDAIDRNPPVDNSPSPQAGARNPLPLLSATLVGGNSSSYRFVAGADTLSVDPLALMGGSTGDVVLGGHTDYTDTATGRVIAAPTLIRTGTGDIDIAAAGDIRWTDDRAPAAIYTAGAPAEGTTADTSVQILQPSRVNALVTSATPELVVTGPVNPDQGGHVSLNAKGDILGLQNTTDTTGDLTGTAGTPTAQYWWQWMQTGNTEDRSSINFGAFDQGVMSVGGNVSIQAGGDIRELSVSLPTTWMIATDASGARSLRTIGGGDLSVNAGGDILSGSYFVAKGDGVIHADGSIGSDFSATYLTPTRTQATMPVSTLIAMQDAQVEVDANGSVSLGGIFNPSWVDYAGINALIPVGHADGQSYSSASRVDVTAFAGDLTYGDLASPLGLFAPGLSIDSVVATAGDILPATVSLIAANGDLNLKSAGELFPSSNGNLSLLAQDSVHFDMPITANPNSRYVWGLIDAPLSSLPSPLYLDPLTTDASSPAANARTRGYLADSLSNELADQQFLHASTPWHADDNDPVRVYALDGDIVNGSGGGVGGVYLMPSKVAQIEAGRDIVDLAYVGQQVHGSDISVIRAGRDIYDTPLTGSRFSAGGVDVPWSILPVIVQGGSGVLSIEAGRDLGRLASQTEYYSLDSSVRSLYKVLIQNGTPSILTGIDSSGNSLNPFLSSDGASIYASFGVGPGIDQVAFIKAYVDPSAVKPPGLDDGSASLVAFVEDYDAGLVVDTGLAVDDVKPTYSVAQAWARFQELPDEAKAIYTQKALFGILAQVGKDYNDDTSPFKGQYARGYAAINALFPASLGYTANGLGGGSNGAEQRVSTGDLDLRGSTIQTQHGGDISILGPGGEALLGGTSAPPPATDFGGNLLDGPNTQGILTLQKGGISMFTDGSTLLAQSRIFTEQGGDVTIWSSNGDINAGKGAKTTSEIPPVSYLCTLDAWCFENPAGQVSGAGIATLQTVPDAPEGSVYLMAPRGTVDAGDAGIRVSGNLVVAAAHVANADNVQVKGDSVGLPVVQGVNVGALNAASSAASAATKAAEDVARQQQSDARDRQPSIISVQVMGDNPSASVDTPRDNVYDASSPVQVVRRAGKAGDGLTAAERARMAQ</sequence>
<dbReference type="SUPFAM" id="SSF51126">
    <property type="entry name" value="Pectin lyase-like"/>
    <property type="match status" value="1"/>
</dbReference>
<dbReference type="Pfam" id="PF12545">
    <property type="entry name" value="DUF3739"/>
    <property type="match status" value="1"/>
</dbReference>
<dbReference type="PANTHER" id="PTHR12338">
    <property type="entry name" value="AUTOTRANSPORTER"/>
    <property type="match status" value="1"/>
</dbReference>
<dbReference type="InterPro" id="IPR008638">
    <property type="entry name" value="FhaB/CdiA-like_TPS"/>
</dbReference>
<dbReference type="InterPro" id="IPR050909">
    <property type="entry name" value="Bact_Autotransporter_VF"/>
</dbReference>
<name>A0A0G9H2F7_9GAMM</name>
<dbReference type="NCBIfam" id="TIGR01901">
    <property type="entry name" value="adhes_NPXG"/>
    <property type="match status" value="1"/>
</dbReference>
<proteinExistence type="predicted"/>
<dbReference type="PANTHER" id="PTHR12338:SF5">
    <property type="entry name" value="ANTIGEN 43-RELATED"/>
    <property type="match status" value="1"/>
</dbReference>
<dbReference type="InterPro" id="IPR021026">
    <property type="entry name" value="Filamn_hemagglutn_DUF3739"/>
</dbReference>
<dbReference type="InterPro" id="IPR012334">
    <property type="entry name" value="Pectin_lyas_fold"/>
</dbReference>
<evidence type="ECO:0000313" key="1">
    <source>
        <dbReference type="EMBL" id="APG06044.1"/>
    </source>
</evidence>
<keyword evidence="2" id="KW-1185">Reference proteome</keyword>
<organism evidence="1 2">
    <name type="scientific">Luteibacter rhizovicinus DSM 16549</name>
    <dbReference type="NCBI Taxonomy" id="1440763"/>
    <lineage>
        <taxon>Bacteria</taxon>
        <taxon>Pseudomonadati</taxon>
        <taxon>Pseudomonadota</taxon>
        <taxon>Gammaproteobacteria</taxon>
        <taxon>Lysobacterales</taxon>
        <taxon>Rhodanobacteraceae</taxon>
        <taxon>Luteibacter</taxon>
    </lineage>
</organism>
<protein>
    <submittedName>
        <fullName evidence="1">Uncharacterized protein</fullName>
    </submittedName>
</protein>
<reference evidence="2" key="1">
    <citation type="submission" date="2016-09" db="EMBL/GenBank/DDBJ databases">
        <authorList>
            <person name="Lysoe E."/>
        </authorList>
    </citation>
    <scope>NUCLEOTIDE SEQUENCE [LARGE SCALE GENOMIC DNA]</scope>
    <source>
        <strain evidence="2">LJ96T</strain>
    </source>
</reference>